<evidence type="ECO:0000313" key="4">
    <source>
        <dbReference type="EMBL" id="CAI0540122.1"/>
    </source>
</evidence>
<dbReference type="SUPFAM" id="SSF51126">
    <property type="entry name" value="Pectin lyase-like"/>
    <property type="match status" value="2"/>
</dbReference>
<evidence type="ECO:0000256" key="2">
    <source>
        <dbReference type="ARBA" id="ARBA00022512"/>
    </source>
</evidence>
<sequence>IGFHVLATYLSSPFDCCFHLFTDFNYSVFFPSSLSFSVFDFAPLPILLDCGNRVSPNFHFFTNYPVVKIPKLKMGFAHSACISSMVALLLLLALSWGIQTTAAAGEGGGRSSDGQCDHKPSLDPRPHSVSILEFGAVADGKTMNTVAFQNAIFYLKSFADKGGAQLYVPPGKWLTGSFNLTSHLTLFLAKGATILGSQGGIELRTNRGRGGYIRRVFFSNVLMEEVEVGLVARGDMGDHPDDGFDREAVPVVQGITFRDVVGLKVGLAGNFTGAEGIRFGTICLLNVTLTSGEPWVCSGVDGFSEIVSPKPCQDLANAEKSSSSCYDVMDYSYGRSFSL</sequence>
<dbReference type="Gene3D" id="2.160.20.10">
    <property type="entry name" value="Single-stranded right-handed beta-helix, Pectin lyase-like"/>
    <property type="match status" value="2"/>
</dbReference>
<comment type="subcellular location">
    <subcellularLocation>
        <location evidence="1">Secreted</location>
        <location evidence="1">Cell wall</location>
    </subcellularLocation>
</comment>
<evidence type="ECO:0000313" key="5">
    <source>
        <dbReference type="Proteomes" id="UP001154282"/>
    </source>
</evidence>
<dbReference type="PANTHER" id="PTHR31339:SF5">
    <property type="entry name" value="HYDROLASE FAMILY 28 PROTEIN, PUTATIVE, EXPRESSED-RELATED"/>
    <property type="match status" value="1"/>
</dbReference>
<keyword evidence="2" id="KW-0134">Cell wall</keyword>
<comment type="caution">
    <text evidence="4">The sequence shown here is derived from an EMBL/GenBank/DDBJ whole genome shotgun (WGS) entry which is preliminary data.</text>
</comment>
<feature type="compositionally biased region" description="Basic and acidic residues" evidence="3">
    <location>
        <begin position="115"/>
        <end position="124"/>
    </location>
</feature>
<keyword evidence="5" id="KW-1185">Reference proteome</keyword>
<gene>
    <name evidence="4" type="ORF">LITE_LOCUS41552</name>
</gene>
<dbReference type="Proteomes" id="UP001154282">
    <property type="component" value="Unassembled WGS sequence"/>
</dbReference>
<dbReference type="InterPro" id="IPR051801">
    <property type="entry name" value="GH28_Enzymes"/>
</dbReference>
<reference evidence="4" key="1">
    <citation type="submission" date="2022-08" db="EMBL/GenBank/DDBJ databases">
        <authorList>
            <person name="Gutierrez-Valencia J."/>
        </authorList>
    </citation>
    <scope>NUCLEOTIDE SEQUENCE</scope>
</reference>
<dbReference type="EMBL" id="CAMGYJ010000009">
    <property type="protein sequence ID" value="CAI0540122.1"/>
    <property type="molecule type" value="Genomic_DNA"/>
</dbReference>
<keyword evidence="2" id="KW-0964">Secreted</keyword>
<organism evidence="4 5">
    <name type="scientific">Linum tenue</name>
    <dbReference type="NCBI Taxonomy" id="586396"/>
    <lineage>
        <taxon>Eukaryota</taxon>
        <taxon>Viridiplantae</taxon>
        <taxon>Streptophyta</taxon>
        <taxon>Embryophyta</taxon>
        <taxon>Tracheophyta</taxon>
        <taxon>Spermatophyta</taxon>
        <taxon>Magnoliopsida</taxon>
        <taxon>eudicotyledons</taxon>
        <taxon>Gunneridae</taxon>
        <taxon>Pentapetalae</taxon>
        <taxon>rosids</taxon>
        <taxon>fabids</taxon>
        <taxon>Malpighiales</taxon>
        <taxon>Linaceae</taxon>
        <taxon>Linum</taxon>
    </lineage>
</organism>
<feature type="region of interest" description="Disordered" evidence="3">
    <location>
        <begin position="105"/>
        <end position="124"/>
    </location>
</feature>
<name>A0AAV0Q4I3_9ROSI</name>
<dbReference type="InterPro" id="IPR011050">
    <property type="entry name" value="Pectin_lyase_fold/virulence"/>
</dbReference>
<evidence type="ECO:0000256" key="1">
    <source>
        <dbReference type="ARBA" id="ARBA00004191"/>
    </source>
</evidence>
<dbReference type="InterPro" id="IPR012334">
    <property type="entry name" value="Pectin_lyas_fold"/>
</dbReference>
<dbReference type="AlphaFoldDB" id="A0AAV0Q4I3"/>
<evidence type="ECO:0000256" key="3">
    <source>
        <dbReference type="SAM" id="MobiDB-lite"/>
    </source>
</evidence>
<protein>
    <recommendedName>
        <fullName evidence="6">Polygalacturonase</fullName>
    </recommendedName>
</protein>
<evidence type="ECO:0008006" key="6">
    <source>
        <dbReference type="Google" id="ProtNLM"/>
    </source>
</evidence>
<feature type="non-terminal residue" evidence="4">
    <location>
        <position position="1"/>
    </location>
</feature>
<dbReference type="PANTHER" id="PTHR31339">
    <property type="entry name" value="PECTIN LYASE-RELATED"/>
    <property type="match status" value="1"/>
</dbReference>
<proteinExistence type="predicted"/>
<accession>A0AAV0Q4I3</accession>